<dbReference type="InParanoid" id="A0DKC4"/>
<dbReference type="Gene3D" id="3.30.200.20">
    <property type="entry name" value="Phosphorylase Kinase, domain 1"/>
    <property type="match status" value="1"/>
</dbReference>
<dbReference type="InterPro" id="IPR008271">
    <property type="entry name" value="Ser/Thr_kinase_AS"/>
</dbReference>
<dbReference type="CDD" id="cd05599">
    <property type="entry name" value="STKc_NDR_like"/>
    <property type="match status" value="1"/>
</dbReference>
<dbReference type="SUPFAM" id="SSF56112">
    <property type="entry name" value="Protein kinase-like (PK-like)"/>
    <property type="match status" value="1"/>
</dbReference>
<evidence type="ECO:0000256" key="8">
    <source>
        <dbReference type="ARBA" id="ARBA00022840"/>
    </source>
</evidence>
<dbReference type="PROSITE" id="PS51285">
    <property type="entry name" value="AGC_KINASE_CTER"/>
    <property type="match status" value="1"/>
</dbReference>
<keyword evidence="5" id="KW-0808">Transferase</keyword>
<dbReference type="InterPro" id="IPR011009">
    <property type="entry name" value="Kinase-like_dom_sf"/>
</dbReference>
<evidence type="ECO:0000256" key="5">
    <source>
        <dbReference type="ARBA" id="ARBA00022679"/>
    </source>
</evidence>
<evidence type="ECO:0000256" key="2">
    <source>
        <dbReference type="ARBA" id="ARBA00012513"/>
    </source>
</evidence>
<dbReference type="PANTHER" id="PTHR22988:SF76">
    <property type="entry name" value="CHROMOSOME UNDETERMINED SCAFFOLD_135, WHOLE GENOME SHOTGUN SEQUENCE"/>
    <property type="match status" value="1"/>
</dbReference>
<keyword evidence="6 11" id="KW-0547">Nucleotide-binding</keyword>
<evidence type="ECO:0000313" key="15">
    <source>
        <dbReference type="EMBL" id="CAK83491.1"/>
    </source>
</evidence>
<dbReference type="EC" id="2.7.11.1" evidence="2"/>
<dbReference type="AlphaFoldDB" id="A0DKC4"/>
<dbReference type="InterPro" id="IPR000961">
    <property type="entry name" value="AGC-kinase_C"/>
</dbReference>
<feature type="compositionally biased region" description="Low complexity" evidence="12">
    <location>
        <begin position="593"/>
        <end position="610"/>
    </location>
</feature>
<dbReference type="CDD" id="cd21742">
    <property type="entry name" value="MobB_NDR_LATS-like"/>
    <property type="match status" value="1"/>
</dbReference>
<evidence type="ECO:0000313" key="16">
    <source>
        <dbReference type="Proteomes" id="UP000000600"/>
    </source>
</evidence>
<dbReference type="GO" id="GO:0106310">
    <property type="term" value="F:protein serine kinase activity"/>
    <property type="evidence" value="ECO:0007669"/>
    <property type="project" value="RHEA"/>
</dbReference>
<keyword evidence="4" id="KW-0597">Phosphoprotein</keyword>
<evidence type="ECO:0000256" key="10">
    <source>
        <dbReference type="ARBA" id="ARBA00048679"/>
    </source>
</evidence>
<dbReference type="eggNOG" id="KOG0605">
    <property type="taxonomic scope" value="Eukaryota"/>
</dbReference>
<evidence type="ECO:0000259" key="14">
    <source>
        <dbReference type="PROSITE" id="PS51285"/>
    </source>
</evidence>
<dbReference type="OMA" id="KIIDWPN"/>
<comment type="catalytic activity">
    <reaction evidence="9">
        <text>L-threonyl-[protein] + ATP = O-phospho-L-threonyl-[protein] + ADP + H(+)</text>
        <dbReference type="Rhea" id="RHEA:46608"/>
        <dbReference type="Rhea" id="RHEA-COMP:11060"/>
        <dbReference type="Rhea" id="RHEA-COMP:11605"/>
        <dbReference type="ChEBI" id="CHEBI:15378"/>
        <dbReference type="ChEBI" id="CHEBI:30013"/>
        <dbReference type="ChEBI" id="CHEBI:30616"/>
        <dbReference type="ChEBI" id="CHEBI:61977"/>
        <dbReference type="ChEBI" id="CHEBI:456216"/>
        <dbReference type="EC" id="2.7.11.1"/>
    </reaction>
</comment>
<dbReference type="PROSITE" id="PS00108">
    <property type="entry name" value="PROTEIN_KINASE_ST"/>
    <property type="match status" value="1"/>
</dbReference>
<dbReference type="PROSITE" id="PS50011">
    <property type="entry name" value="PROTEIN_KINASE_DOM"/>
    <property type="match status" value="1"/>
</dbReference>
<comment type="similarity">
    <text evidence="1">Belongs to the protein kinase superfamily. AGC Ser/Thr protein kinase family.</text>
</comment>
<dbReference type="InterPro" id="IPR050839">
    <property type="entry name" value="Rho-assoc_Ser/Thr_Kinase"/>
</dbReference>
<dbReference type="InterPro" id="IPR017892">
    <property type="entry name" value="Pkinase_C"/>
</dbReference>
<evidence type="ECO:0000256" key="11">
    <source>
        <dbReference type="PROSITE-ProRule" id="PRU10141"/>
    </source>
</evidence>
<evidence type="ECO:0000256" key="6">
    <source>
        <dbReference type="ARBA" id="ARBA00022741"/>
    </source>
</evidence>
<dbReference type="GO" id="GO:0035556">
    <property type="term" value="P:intracellular signal transduction"/>
    <property type="evidence" value="ECO:0000318"/>
    <property type="project" value="GO_Central"/>
</dbReference>
<proteinExistence type="inferred from homology"/>
<dbReference type="SMART" id="SM00220">
    <property type="entry name" value="S_TKc"/>
    <property type="match status" value="1"/>
</dbReference>
<dbReference type="Proteomes" id="UP000000600">
    <property type="component" value="Unassembled WGS sequence"/>
</dbReference>
<organism evidence="15 16">
    <name type="scientific">Paramecium tetraurelia</name>
    <dbReference type="NCBI Taxonomy" id="5888"/>
    <lineage>
        <taxon>Eukaryota</taxon>
        <taxon>Sar</taxon>
        <taxon>Alveolata</taxon>
        <taxon>Ciliophora</taxon>
        <taxon>Intramacronucleata</taxon>
        <taxon>Oligohymenophorea</taxon>
        <taxon>Peniculida</taxon>
        <taxon>Parameciidae</taxon>
        <taxon>Paramecium</taxon>
    </lineage>
</organism>
<dbReference type="GO" id="GO:0005524">
    <property type="term" value="F:ATP binding"/>
    <property type="evidence" value="ECO:0007669"/>
    <property type="project" value="UniProtKB-UniRule"/>
</dbReference>
<dbReference type="KEGG" id="ptm:GSPATT00017820001"/>
<dbReference type="GeneID" id="5036673"/>
<keyword evidence="3" id="KW-0723">Serine/threonine-protein kinase</keyword>
<evidence type="ECO:0000256" key="7">
    <source>
        <dbReference type="ARBA" id="ARBA00022777"/>
    </source>
</evidence>
<dbReference type="InterPro" id="IPR059233">
    <property type="entry name" value="MobB_NdrA/B/Cbk1"/>
</dbReference>
<evidence type="ECO:0000256" key="3">
    <source>
        <dbReference type="ARBA" id="ARBA00022527"/>
    </source>
</evidence>
<sequence>MDPSKTQMLKLSQSTKERVEAAKQYIEKKYQKLLYEQKEKREKWEQLIQKLTNLNYTQIEQQVIKQDLFHKEAEILRLQRQKLSIKDFESVEIIGRGAFGEVRLCRNKLSNEIVAVKKMKKSEMLYKNQVCHVRAERDLLAASDNTWIVQLKCSFQDEKYLYLVMEYLPGGDLMTLLMKKDIFTEKESQFYMAESIMAVDQVHKLKYIHRDLKPDNILLQADGHIKLSDFGLCKYVESRGTRLDERISVHKPEDKGSNTTTFKRNRIKAYSTVGTPDYIAPEVFGKSGYSETADWWSLGAILFEMLVGYPPFFSDDPSSTCQKIINWRKTLVIPPEAKLSPAATDLILRLMTDASNRLGLNGVNEIKAHPFFAGIDWKSLRTKVSPYIPEIKSELDTRNFDKFEEQEPWVPQDSGKSIRKDVNFIGYTFNREVEVQRSYLLQALLDLDALQAQKTVSPSICIQVPTESTLSKSQEKKDPFAIQQMPINLQLDSDLQSKLLKTQKQLQNNSSKPVLTTKQQTPVSKLQQQLSLSPTHQGFNQQNYLKQLISPQNKKMAISPQSKPVSEHQNPPLAQLYKQFELQKQASNTQRAQPKSQIQIPINNNIISKK</sequence>
<keyword evidence="8 11" id="KW-0067">ATP-binding</keyword>
<gene>
    <name evidence="15" type="ORF">GSPATT00017820001</name>
</gene>
<dbReference type="FunFam" id="3.30.200.20:FF:000192">
    <property type="entry name" value="Serine/threonine-protein kinase cot-1"/>
    <property type="match status" value="1"/>
</dbReference>
<keyword evidence="16" id="KW-1185">Reference proteome</keyword>
<keyword evidence="7" id="KW-0418">Kinase</keyword>
<dbReference type="FunFam" id="1.10.510.10:FF:000570">
    <property type="entry name" value="Non-specific serine/threonine protein kinase"/>
    <property type="match status" value="1"/>
</dbReference>
<dbReference type="EMBL" id="CT868474">
    <property type="protein sequence ID" value="CAK83491.1"/>
    <property type="molecule type" value="Genomic_DNA"/>
</dbReference>
<dbReference type="Pfam" id="PF00433">
    <property type="entry name" value="Pkinase_C"/>
    <property type="match status" value="1"/>
</dbReference>
<dbReference type="GO" id="GO:0005737">
    <property type="term" value="C:cytoplasm"/>
    <property type="evidence" value="ECO:0007669"/>
    <property type="project" value="UniProtKB-ARBA"/>
</dbReference>
<feature type="domain" description="AGC-kinase C-terminal" evidence="14">
    <location>
        <begin position="373"/>
        <end position="439"/>
    </location>
</feature>
<evidence type="ECO:0000256" key="9">
    <source>
        <dbReference type="ARBA" id="ARBA00047899"/>
    </source>
</evidence>
<dbReference type="PROSITE" id="PS00107">
    <property type="entry name" value="PROTEIN_KINASE_ATP"/>
    <property type="match status" value="1"/>
</dbReference>
<dbReference type="InterPro" id="IPR000719">
    <property type="entry name" value="Prot_kinase_dom"/>
</dbReference>
<dbReference type="PANTHER" id="PTHR22988">
    <property type="entry name" value="MYOTONIC DYSTROPHY S/T KINASE-RELATED"/>
    <property type="match status" value="1"/>
</dbReference>
<dbReference type="Pfam" id="PF00069">
    <property type="entry name" value="Pkinase"/>
    <property type="match status" value="1"/>
</dbReference>
<dbReference type="SMART" id="SM00133">
    <property type="entry name" value="S_TK_X"/>
    <property type="match status" value="1"/>
</dbReference>
<dbReference type="OrthoDB" id="3638488at2759"/>
<reference evidence="15 16" key="1">
    <citation type="journal article" date="2006" name="Nature">
        <title>Global trends of whole-genome duplications revealed by the ciliate Paramecium tetraurelia.</title>
        <authorList>
            <consortium name="Genoscope"/>
            <person name="Aury J.-M."/>
            <person name="Jaillon O."/>
            <person name="Duret L."/>
            <person name="Noel B."/>
            <person name="Jubin C."/>
            <person name="Porcel B.M."/>
            <person name="Segurens B."/>
            <person name="Daubin V."/>
            <person name="Anthouard V."/>
            <person name="Aiach N."/>
            <person name="Arnaiz O."/>
            <person name="Billaut A."/>
            <person name="Beisson J."/>
            <person name="Blanc I."/>
            <person name="Bouhouche K."/>
            <person name="Camara F."/>
            <person name="Duharcourt S."/>
            <person name="Guigo R."/>
            <person name="Gogendeau D."/>
            <person name="Katinka M."/>
            <person name="Keller A.-M."/>
            <person name="Kissmehl R."/>
            <person name="Klotz C."/>
            <person name="Koll F."/>
            <person name="Le Moue A."/>
            <person name="Lepere C."/>
            <person name="Malinsky S."/>
            <person name="Nowacki M."/>
            <person name="Nowak J.K."/>
            <person name="Plattner H."/>
            <person name="Poulain J."/>
            <person name="Ruiz F."/>
            <person name="Serrano V."/>
            <person name="Zagulski M."/>
            <person name="Dessen P."/>
            <person name="Betermier M."/>
            <person name="Weissenbach J."/>
            <person name="Scarpelli C."/>
            <person name="Schachter V."/>
            <person name="Sperling L."/>
            <person name="Meyer E."/>
            <person name="Cohen J."/>
            <person name="Wincker P."/>
        </authorList>
    </citation>
    <scope>NUCLEOTIDE SEQUENCE [LARGE SCALE GENOMIC DNA]</scope>
    <source>
        <strain evidence="15 16">Stock d4-2</strain>
    </source>
</reference>
<dbReference type="RefSeq" id="XP_001450888.1">
    <property type="nucleotide sequence ID" value="XM_001450851.1"/>
</dbReference>
<protein>
    <recommendedName>
        <fullName evidence="2">non-specific serine/threonine protein kinase</fullName>
        <ecNumber evidence="2">2.7.11.1</ecNumber>
    </recommendedName>
</protein>
<feature type="region of interest" description="Disordered" evidence="12">
    <location>
        <begin position="585"/>
        <end position="610"/>
    </location>
</feature>
<evidence type="ECO:0000256" key="1">
    <source>
        <dbReference type="ARBA" id="ARBA00009903"/>
    </source>
</evidence>
<feature type="binding site" evidence="11">
    <location>
        <position position="118"/>
    </location>
    <ligand>
        <name>ATP</name>
        <dbReference type="ChEBI" id="CHEBI:30616"/>
    </ligand>
</feature>
<comment type="catalytic activity">
    <reaction evidence="10">
        <text>L-seryl-[protein] + ATP = O-phospho-L-seryl-[protein] + ADP + H(+)</text>
        <dbReference type="Rhea" id="RHEA:17989"/>
        <dbReference type="Rhea" id="RHEA-COMP:9863"/>
        <dbReference type="Rhea" id="RHEA-COMP:11604"/>
        <dbReference type="ChEBI" id="CHEBI:15378"/>
        <dbReference type="ChEBI" id="CHEBI:29999"/>
        <dbReference type="ChEBI" id="CHEBI:30616"/>
        <dbReference type="ChEBI" id="CHEBI:83421"/>
        <dbReference type="ChEBI" id="CHEBI:456216"/>
        <dbReference type="EC" id="2.7.11.1"/>
    </reaction>
</comment>
<dbReference type="Gene3D" id="1.10.510.10">
    <property type="entry name" value="Transferase(Phosphotransferase) domain 1"/>
    <property type="match status" value="1"/>
</dbReference>
<evidence type="ECO:0000259" key="13">
    <source>
        <dbReference type="PROSITE" id="PS50011"/>
    </source>
</evidence>
<accession>A0DKC4</accession>
<name>A0DKC4_PARTE</name>
<feature type="domain" description="Protein kinase" evidence="13">
    <location>
        <begin position="88"/>
        <end position="372"/>
    </location>
</feature>
<dbReference type="STRING" id="5888.A0DKC4"/>
<dbReference type="GO" id="GO:0004674">
    <property type="term" value="F:protein serine/threonine kinase activity"/>
    <property type="evidence" value="ECO:0000318"/>
    <property type="project" value="GO_Central"/>
</dbReference>
<evidence type="ECO:0000256" key="12">
    <source>
        <dbReference type="SAM" id="MobiDB-lite"/>
    </source>
</evidence>
<dbReference type="InterPro" id="IPR017441">
    <property type="entry name" value="Protein_kinase_ATP_BS"/>
</dbReference>
<dbReference type="HOGENOM" id="CLU_000288_67_1_1"/>
<evidence type="ECO:0000256" key="4">
    <source>
        <dbReference type="ARBA" id="ARBA00022553"/>
    </source>
</evidence>